<dbReference type="STRING" id="4540.A0A3L6TA94"/>
<dbReference type="PANTHER" id="PTHR32141:SF123">
    <property type="entry name" value="F-BOX DOMAIN-CONTAINING PROTEIN"/>
    <property type="match status" value="1"/>
</dbReference>
<comment type="caution">
    <text evidence="4">The sequence shown here is derived from an EMBL/GenBank/DDBJ whole genome shotgun (WGS) entry which is preliminary data.</text>
</comment>
<dbReference type="InterPro" id="IPR055411">
    <property type="entry name" value="LRR_FXL15/At3g58940/PEG3-like"/>
</dbReference>
<dbReference type="InterPro" id="IPR032675">
    <property type="entry name" value="LRR_dom_sf"/>
</dbReference>
<gene>
    <name evidence="4" type="ORF">C2845_PM03G25360</name>
</gene>
<dbReference type="Gene3D" id="3.80.10.10">
    <property type="entry name" value="Ribonuclease Inhibitor"/>
    <property type="match status" value="1"/>
</dbReference>
<proteinExistence type="predicted"/>
<feature type="domain" description="F-box/LRR-repeat protein 15/At3g58940/PEG3-like LRR" evidence="3">
    <location>
        <begin position="141"/>
        <end position="374"/>
    </location>
</feature>
<dbReference type="Pfam" id="PF24758">
    <property type="entry name" value="LRR_At5g56370"/>
    <property type="match status" value="1"/>
</dbReference>
<dbReference type="EMBL" id="PQIB02000002">
    <property type="protein sequence ID" value="RLN35062.1"/>
    <property type="molecule type" value="Genomic_DNA"/>
</dbReference>
<accession>A0A3L6TA94</accession>
<dbReference type="InterPro" id="IPR055302">
    <property type="entry name" value="F-box_dom-containing"/>
</dbReference>
<evidence type="ECO:0000259" key="3">
    <source>
        <dbReference type="Pfam" id="PF24758"/>
    </source>
</evidence>
<evidence type="ECO:0000313" key="5">
    <source>
        <dbReference type="Proteomes" id="UP000275267"/>
    </source>
</evidence>
<name>A0A3L6TA94_PANMI</name>
<feature type="region of interest" description="Disordered" evidence="1">
    <location>
        <begin position="1"/>
        <end position="41"/>
    </location>
</feature>
<dbReference type="PANTHER" id="PTHR32141">
    <property type="match status" value="1"/>
</dbReference>
<keyword evidence="5" id="KW-1185">Reference proteome</keyword>
<dbReference type="InterPro" id="IPR036047">
    <property type="entry name" value="F-box-like_dom_sf"/>
</dbReference>
<feature type="compositionally biased region" description="Basic and acidic residues" evidence="1">
    <location>
        <begin position="15"/>
        <end position="41"/>
    </location>
</feature>
<dbReference type="Proteomes" id="UP000275267">
    <property type="component" value="Unassembled WGS sequence"/>
</dbReference>
<organism evidence="4 5">
    <name type="scientific">Panicum miliaceum</name>
    <name type="common">Proso millet</name>
    <name type="synonym">Broomcorn millet</name>
    <dbReference type="NCBI Taxonomy" id="4540"/>
    <lineage>
        <taxon>Eukaryota</taxon>
        <taxon>Viridiplantae</taxon>
        <taxon>Streptophyta</taxon>
        <taxon>Embryophyta</taxon>
        <taxon>Tracheophyta</taxon>
        <taxon>Spermatophyta</taxon>
        <taxon>Magnoliopsida</taxon>
        <taxon>Liliopsida</taxon>
        <taxon>Poales</taxon>
        <taxon>Poaceae</taxon>
        <taxon>PACMAD clade</taxon>
        <taxon>Panicoideae</taxon>
        <taxon>Panicodae</taxon>
        <taxon>Paniceae</taxon>
        <taxon>Panicinae</taxon>
        <taxon>Panicum</taxon>
        <taxon>Panicum sect. Panicum</taxon>
    </lineage>
</organism>
<feature type="domain" description="FBD" evidence="2">
    <location>
        <begin position="392"/>
        <end position="429"/>
    </location>
</feature>
<dbReference type="SUPFAM" id="SSF81383">
    <property type="entry name" value="F-box domain"/>
    <property type="match status" value="1"/>
</dbReference>
<evidence type="ECO:0000313" key="4">
    <source>
        <dbReference type="EMBL" id="RLN35062.1"/>
    </source>
</evidence>
<dbReference type="AlphaFoldDB" id="A0A3L6TA94"/>
<reference evidence="5" key="1">
    <citation type="journal article" date="2019" name="Nat. Commun.">
        <title>The genome of broomcorn millet.</title>
        <authorList>
            <person name="Zou C."/>
            <person name="Miki D."/>
            <person name="Li D."/>
            <person name="Tang Q."/>
            <person name="Xiao L."/>
            <person name="Rajput S."/>
            <person name="Deng P."/>
            <person name="Jia W."/>
            <person name="Huang R."/>
            <person name="Zhang M."/>
            <person name="Sun Y."/>
            <person name="Hu J."/>
            <person name="Fu X."/>
            <person name="Schnable P.S."/>
            <person name="Li F."/>
            <person name="Zhang H."/>
            <person name="Feng B."/>
            <person name="Zhu X."/>
            <person name="Liu R."/>
            <person name="Schnable J.C."/>
            <person name="Zhu J.-K."/>
            <person name="Zhang H."/>
        </authorList>
    </citation>
    <scope>NUCLEOTIDE SEQUENCE [LARGE SCALE GENOMIC DNA]</scope>
</reference>
<sequence>MEMETSGPNAKRRKSEVTHPRSITHRQEAPPPDARDEGEGVDRISSLPDAILGDIISLLSMKEGARTQILASRWPHTWRAAPLILDGTELTPKGLRTDENVLTADDKALASTVSLILSTHPGPGRRFCIPAHHLFERATIVDTWLRSPALDNLQELDFWDDGIYGYLRQFAPAPPPASAFRFSGTLRVATFGKCQLPDSLLKGIHFSHLKQLALEYVSISEESLHTMISSCPILECLLVNHSFGFSCIRISSSSLRSIGVGNNRYGNQPQLREFIIVDAPCLERLLFLRPYMSINVSVIAAPKLETLGCPTDGIGGFDPFRIVFGTTTIQELQVINMTTVVRSVKIIAVKSWHINLDMVIDLMKCFPCLEKLYIKCCISGDMNRWRRKQRQFIKCFDIHLKTIVLQQYRGTRSQVNFASFFLLNARKLDLMKLEVDNRIANEAFFAEQSRMLQMEKRASRTAQLHFTTVRCLRDAHVNHVRDLAIEDPFECRC</sequence>
<dbReference type="Pfam" id="PF08387">
    <property type="entry name" value="FBD"/>
    <property type="match status" value="1"/>
</dbReference>
<evidence type="ECO:0000259" key="2">
    <source>
        <dbReference type="Pfam" id="PF08387"/>
    </source>
</evidence>
<protein>
    <submittedName>
        <fullName evidence="4">Uncharacterized protein</fullName>
    </submittedName>
</protein>
<dbReference type="OrthoDB" id="1939276at2759"/>
<evidence type="ECO:0000256" key="1">
    <source>
        <dbReference type="SAM" id="MobiDB-lite"/>
    </source>
</evidence>
<dbReference type="InterPro" id="IPR006566">
    <property type="entry name" value="FBD"/>
</dbReference>
<dbReference type="SUPFAM" id="SSF52047">
    <property type="entry name" value="RNI-like"/>
    <property type="match status" value="1"/>
</dbReference>